<comment type="caution">
    <text evidence="6">The sequence shown here is derived from an EMBL/GenBank/DDBJ whole genome shotgun (WGS) entry which is preliminary data.</text>
</comment>
<dbReference type="InterPro" id="IPR045351">
    <property type="entry name" value="DUF6531"/>
</dbReference>
<feature type="region of interest" description="Disordered" evidence="2">
    <location>
        <begin position="1519"/>
        <end position="1554"/>
    </location>
</feature>
<dbReference type="RefSeq" id="WP_127646782.1">
    <property type="nucleotide sequence ID" value="NZ_MKWS01000001.1"/>
</dbReference>
<feature type="compositionally biased region" description="Polar residues" evidence="2">
    <location>
        <begin position="303"/>
        <end position="317"/>
    </location>
</feature>
<accession>A0AA94ERY7</accession>
<name>A0AA94ERY7_9PSED</name>
<dbReference type="CDD" id="cd20743">
    <property type="entry name" value="FIX_RhsA-like"/>
    <property type="match status" value="1"/>
</dbReference>
<feature type="domain" description="RHS protein conserved region" evidence="3">
    <location>
        <begin position="1332"/>
        <end position="1365"/>
    </location>
</feature>
<evidence type="ECO:0000313" key="6">
    <source>
        <dbReference type="EMBL" id="RVD79510.1"/>
    </source>
</evidence>
<evidence type="ECO:0000259" key="5">
    <source>
        <dbReference type="Pfam" id="PF25023"/>
    </source>
</evidence>
<dbReference type="InterPro" id="IPR006530">
    <property type="entry name" value="YD"/>
</dbReference>
<proteinExistence type="predicted"/>
<protein>
    <submittedName>
        <fullName evidence="6">Rhs</fullName>
    </submittedName>
</protein>
<reference evidence="6 7" key="1">
    <citation type="submission" date="2016-10" db="EMBL/GenBank/DDBJ databases">
        <title>Search of new enzymes for the oxidation of sulfur compounds.</title>
        <authorList>
            <person name="Novo A."/>
            <person name="Moreira I.S."/>
            <person name="Castro P.M."/>
        </authorList>
    </citation>
    <scope>NUCLEOTIDE SEQUENCE [LARGE SCALE GENOMIC DNA]</scope>
    <source>
        <strain evidence="6 7">A9</strain>
    </source>
</reference>
<dbReference type="InterPro" id="IPR031325">
    <property type="entry name" value="RHS_repeat"/>
</dbReference>
<dbReference type="SUPFAM" id="SSF69322">
    <property type="entry name" value="Tricorn protease domain 2"/>
    <property type="match status" value="1"/>
</dbReference>
<dbReference type="PANTHER" id="PTHR32305:SF15">
    <property type="entry name" value="PROTEIN RHSA-RELATED"/>
    <property type="match status" value="1"/>
</dbReference>
<dbReference type="Proteomes" id="UP000288002">
    <property type="component" value="Unassembled WGS sequence"/>
</dbReference>
<dbReference type="InterPro" id="IPR050708">
    <property type="entry name" value="T6SS_VgrG/RHS"/>
</dbReference>
<dbReference type="Pfam" id="PF25023">
    <property type="entry name" value="TEN_YD-shell"/>
    <property type="match status" value="1"/>
</dbReference>
<dbReference type="Pfam" id="PF03527">
    <property type="entry name" value="RHS"/>
    <property type="match status" value="1"/>
</dbReference>
<dbReference type="NCBIfam" id="TIGR03696">
    <property type="entry name" value="Rhs_assc_core"/>
    <property type="match status" value="1"/>
</dbReference>
<sequence>MFASIESSIDPHQPQVAVVPLNLIQVEDVGRSAARFDAWLRANSADQVTLERIKTQAGALPTAGNIMALVDVLNDITGLCDNPRREPLDWVSLGINLIGALPAPPNMAAARMSLRPTLFLVRQTLSQSGKQVLGDSLIETVIGHLNADIVGTLDDFVTQAQARLPEILEAAASLGTSVVNEIANGLEGAGNAALDGKPFQHQAGAPVEQFLHDPKATISNLFAAVANACKAAGRGMASSGPPTLPAAQVRQRLLDTVAALRAMATELHTRITSLGNVEQQHSIGGLLQVLAQAVEAWRRRNDQGQGANVKPTTTSQARHMAGEGALEVRKDEVPADKRPNEEKNKVLCSTCRRINFAVGSESFDHTDFSLPGPFPIDWTRTYCSSLDVYDKDVLGARWITPFTTRFDRLGNGLAFHESDGRQIGFPLPEVGATHYDPIENLTLVRSSEEQLLLCRGFERQECYVWHGESFQLISIVLRNGAAIMLHYEHRHGERSVLSDLMTYQGDMTQDHRHLGTLIDDHGRLTGLWEIVDGVPQRQLCAYQYDELGDLIQAQDENGEAWAYQYQHHLVTRYADRTGRGTNLQWQGAGANARAIREWADDGSFDTQLEWDPRIRLTRVTDALGNQTWHYCDALGYTYRIRYADGRSEWLFRDEAKNVLRHVHADGSVDRYCYDSRGNLLEHIRADDSVVHYAFDDQDQLIKILDAEGGLWRRGYDDRGSLVEMFDPLGNRTQFIYKADGLMAAIKEANGSGKKLSCNGDGQLVEFVDCSGKKSRWAYDDRGQMICFTDAAGNSTEYEYRCGKVVLIKRADKSEERFEYDAEGRLLAYSDGLERCTTWSYNAAGMIAERVDACEQTLRYRWDRVGQLLALENENEAIARFRFDAMGRMLEESGFDGRTTCYQYAPESGRLMCVISGEHRRSLRFDPVGRLTEIVVSLAGHSQSETFVYDGNGNLIQASNADSRLQWFFDPVGNLLREHQHYLSLEQPTVAVWQHEYDQLNQRIATIRPDGHRVSWLTYGSGHLLALRLDQHDLISYERDDLHREIARHQGNQLLQTQQWDALGRLQEQILVRRDDRSTLLKRGYQYDAAGQLTDINDSRRGPIGYRYDPVERLLSVTARQGVENFAFDPASNLLDDTANEIRRPLDQTPAHNRRADNVLQEQAGIHYDYDERGNLIQRAQEGDRSQFQWDLFDRLVHFEDQRLTVDFAYDAMGRRLYKRSSAHFKHHSQAGSQWNRTEQARAQREYGCGFTLYGWDGDHLAWESSPGQQDGGAGRTVHYLYEPDSFVPLVQAIRNAPIDLSAPPEYGEDYSLEDDPLWTRQPAASVFDAVLWYQCDHLGTPQELTDAAGNLAWSAQYKAWGQVQERRSESALQSGVVNPIRFQGQYHDHETGLHYNRHRYYDPAVGRFISPDPISYAGGLNFYQYAPNPVLWIDPYGLMMMKFFSRSPSLSRNLRFFSSASDLPPIKGKDILQIQKMLTQEKFAKKGPPNPANENWYAEDGSVVRIHRCGDLNAEVPVPHAHKVDPGKIRLNDEGKPSDIPAENHIPINNPDLQGNIQQRDAYRAGLQKKP</sequence>
<dbReference type="Gene3D" id="2.180.10.10">
    <property type="entry name" value="RHS repeat-associated core"/>
    <property type="match status" value="2"/>
</dbReference>
<evidence type="ECO:0000259" key="3">
    <source>
        <dbReference type="Pfam" id="PF03527"/>
    </source>
</evidence>
<keyword evidence="1" id="KW-0677">Repeat</keyword>
<dbReference type="Pfam" id="PF05593">
    <property type="entry name" value="RHS_repeat"/>
    <property type="match status" value="1"/>
</dbReference>
<evidence type="ECO:0000259" key="4">
    <source>
        <dbReference type="Pfam" id="PF20148"/>
    </source>
</evidence>
<evidence type="ECO:0000256" key="1">
    <source>
        <dbReference type="ARBA" id="ARBA00022737"/>
    </source>
</evidence>
<gene>
    <name evidence="6" type="ORF">A9HBioS_0034</name>
</gene>
<feature type="domain" description="Teneurin-like YD-shell" evidence="5">
    <location>
        <begin position="802"/>
        <end position="1220"/>
    </location>
</feature>
<dbReference type="EMBL" id="MKWS01000001">
    <property type="protein sequence ID" value="RVD79510.1"/>
    <property type="molecule type" value="Genomic_DNA"/>
</dbReference>
<dbReference type="Pfam" id="PF20148">
    <property type="entry name" value="DUF6531"/>
    <property type="match status" value="1"/>
</dbReference>
<feature type="region of interest" description="Disordered" evidence="2">
    <location>
        <begin position="301"/>
        <end position="322"/>
    </location>
</feature>
<dbReference type="PANTHER" id="PTHR32305">
    <property type="match status" value="1"/>
</dbReference>
<evidence type="ECO:0000313" key="7">
    <source>
        <dbReference type="Proteomes" id="UP000288002"/>
    </source>
</evidence>
<feature type="compositionally biased region" description="Basic and acidic residues" evidence="2">
    <location>
        <begin position="1522"/>
        <end position="1537"/>
    </location>
</feature>
<dbReference type="NCBIfam" id="TIGR01643">
    <property type="entry name" value="YD_repeat_2x"/>
    <property type="match status" value="5"/>
</dbReference>
<feature type="domain" description="DUF6531" evidence="4">
    <location>
        <begin position="354"/>
        <end position="425"/>
    </location>
</feature>
<dbReference type="InterPro" id="IPR001826">
    <property type="entry name" value="RHS"/>
</dbReference>
<organism evidence="6 7">
    <name type="scientific">Pseudomonas koreensis</name>
    <dbReference type="NCBI Taxonomy" id="198620"/>
    <lineage>
        <taxon>Bacteria</taxon>
        <taxon>Pseudomonadati</taxon>
        <taxon>Pseudomonadota</taxon>
        <taxon>Gammaproteobacteria</taxon>
        <taxon>Pseudomonadales</taxon>
        <taxon>Pseudomonadaceae</taxon>
        <taxon>Pseudomonas</taxon>
    </lineage>
</organism>
<dbReference type="InterPro" id="IPR022385">
    <property type="entry name" value="Rhs_assc_core"/>
</dbReference>
<dbReference type="InterPro" id="IPR056823">
    <property type="entry name" value="TEN-like_YD-shell"/>
</dbReference>
<evidence type="ECO:0000256" key="2">
    <source>
        <dbReference type="SAM" id="MobiDB-lite"/>
    </source>
</evidence>